<protein>
    <submittedName>
        <fullName evidence="4">Multidrug transporter</fullName>
    </submittedName>
</protein>
<keyword evidence="2" id="KW-0472">Membrane</keyword>
<name>A0A934TDU2_9RHOB</name>
<accession>A0A934TDU2</accession>
<dbReference type="Pfam" id="PF25963">
    <property type="entry name" value="Beta-barrel_AAEA"/>
    <property type="match status" value="1"/>
</dbReference>
<dbReference type="Proteomes" id="UP000706333">
    <property type="component" value="Unassembled WGS sequence"/>
</dbReference>
<dbReference type="Gene3D" id="2.40.30.170">
    <property type="match status" value="1"/>
</dbReference>
<evidence type="ECO:0000256" key="2">
    <source>
        <dbReference type="SAM" id="Phobius"/>
    </source>
</evidence>
<evidence type="ECO:0000313" key="4">
    <source>
        <dbReference type="EMBL" id="MBK5925864.1"/>
    </source>
</evidence>
<dbReference type="PANTHER" id="PTHR30367">
    <property type="entry name" value="P-HYDROXYBENZOIC ACID EFFLUX PUMP SUBUNIT AAEA-RELATED"/>
    <property type="match status" value="1"/>
</dbReference>
<dbReference type="InterPro" id="IPR058634">
    <property type="entry name" value="AaeA-lik-b-barrel"/>
</dbReference>
<dbReference type="RefSeq" id="WP_201155392.1">
    <property type="nucleotide sequence ID" value="NZ_NHSD01000041.1"/>
</dbReference>
<feature type="coiled-coil region" evidence="1">
    <location>
        <begin position="105"/>
        <end position="149"/>
    </location>
</feature>
<feature type="transmembrane region" description="Helical" evidence="2">
    <location>
        <begin position="15"/>
        <end position="36"/>
    </location>
</feature>
<evidence type="ECO:0000259" key="3">
    <source>
        <dbReference type="Pfam" id="PF25963"/>
    </source>
</evidence>
<dbReference type="EMBL" id="NHSD01000041">
    <property type="protein sequence ID" value="MBK5925864.1"/>
    <property type="molecule type" value="Genomic_DNA"/>
</dbReference>
<evidence type="ECO:0000313" key="5">
    <source>
        <dbReference type="Proteomes" id="UP000706333"/>
    </source>
</evidence>
<dbReference type="PANTHER" id="PTHR30367:SF1">
    <property type="entry name" value="MULTIDRUG RESISTANCE PROTEIN MDTN"/>
    <property type="match status" value="1"/>
</dbReference>
<keyword evidence="5" id="KW-1185">Reference proteome</keyword>
<reference evidence="4" key="1">
    <citation type="submission" date="2017-05" db="EMBL/GenBank/DDBJ databases">
        <authorList>
            <person name="Imhoff J.F."/>
            <person name="Rahn T."/>
            <person name="Kuenzel S."/>
            <person name="Neulinger S.C."/>
        </authorList>
    </citation>
    <scope>NUCLEOTIDE SEQUENCE</scope>
    <source>
        <strain evidence="4">LMG 28126</strain>
    </source>
</reference>
<keyword evidence="2" id="KW-0812">Transmembrane</keyword>
<dbReference type="SUPFAM" id="SSF111369">
    <property type="entry name" value="HlyD-like secretion proteins"/>
    <property type="match status" value="2"/>
</dbReference>
<keyword evidence="1" id="KW-0175">Coiled coil</keyword>
<dbReference type="Gene3D" id="1.10.287.470">
    <property type="entry name" value="Helix hairpin bin"/>
    <property type="match status" value="1"/>
</dbReference>
<dbReference type="InterPro" id="IPR050393">
    <property type="entry name" value="MFP_Efflux_Pump"/>
</dbReference>
<proteinExistence type="predicted"/>
<dbReference type="AlphaFoldDB" id="A0A934TDU2"/>
<evidence type="ECO:0000256" key="1">
    <source>
        <dbReference type="SAM" id="Coils"/>
    </source>
</evidence>
<keyword evidence="2" id="KW-1133">Transmembrane helix</keyword>
<comment type="caution">
    <text evidence="4">The sequence shown here is derived from an EMBL/GenBank/DDBJ whole genome shotgun (WGS) entry which is preliminary data.</text>
</comment>
<reference evidence="4" key="2">
    <citation type="journal article" date="2020" name="Microorganisms">
        <title>Osmotic Adaptation and Compatible Solute Biosynthesis of Phototrophic Bacteria as Revealed from Genome Analyses.</title>
        <authorList>
            <person name="Imhoff J.F."/>
            <person name="Rahn T."/>
            <person name="Kunzel S."/>
            <person name="Keller A."/>
            <person name="Neulinger S.C."/>
        </authorList>
    </citation>
    <scope>NUCLEOTIDE SEQUENCE</scope>
    <source>
        <strain evidence="4">LMG 28126</strain>
    </source>
</reference>
<feature type="domain" description="p-hydroxybenzoic acid efflux pump subunit AaeA-like beta-barrel" evidence="3">
    <location>
        <begin position="251"/>
        <end position="345"/>
    </location>
</feature>
<dbReference type="Gene3D" id="2.40.50.100">
    <property type="match status" value="1"/>
</dbReference>
<sequence length="350" mass="37381">MRSDAAKARRDPRLWIARLLAVVLIGGGVLAIAFALTRGESAPRTDAAELGATTIPVSALVPGRVIEVAVRNNSAVQAGDVLFRVDPEVYALRVAQARAALRTAEAAAEDRARLIENELSALEISRGQVLRARNNLALAQASLRRLENLAPQGFVTAQEVDTARTLAEDAEVTLNEALTAERMAEVRIGTLDAAEAQVELARATLALAERELANTEVIARVDGIVTGLNLGVGASVVPGAPLFTLIDTAEWRVTAFFRETELRRIRIGAPVDVFVLQDPGRRIRGHVHSIAAGIRSQDEIGILGLPVVPSALDWVRVASRFPVEIVLDDPPADLMRLGASAAVVVRPGRD</sequence>
<organism evidence="4 5">
    <name type="scientific">Rhodobaculum claviforme</name>
    <dbReference type="NCBI Taxonomy" id="1549854"/>
    <lineage>
        <taxon>Bacteria</taxon>
        <taxon>Pseudomonadati</taxon>
        <taxon>Pseudomonadota</taxon>
        <taxon>Alphaproteobacteria</taxon>
        <taxon>Rhodobacterales</taxon>
        <taxon>Paracoccaceae</taxon>
        <taxon>Rhodobaculum</taxon>
    </lineage>
</organism>
<gene>
    <name evidence="4" type="ORF">CCR87_00575</name>
</gene>